<dbReference type="SUPFAM" id="SSF55874">
    <property type="entry name" value="ATPase domain of HSP90 chaperone/DNA topoisomerase II/histidine kinase"/>
    <property type="match status" value="1"/>
</dbReference>
<protein>
    <submittedName>
        <fullName evidence="3">Putative anti-sigma regulatory factor, serine/threonine protein kinase</fullName>
    </submittedName>
</protein>
<evidence type="ECO:0000313" key="3">
    <source>
        <dbReference type="EMBL" id="ABW65951.1"/>
    </source>
</evidence>
<dbReference type="PANTHER" id="PTHR35526">
    <property type="entry name" value="ANTI-SIGMA-F FACTOR RSBW-RELATED"/>
    <property type="match status" value="1"/>
</dbReference>
<dbReference type="Proteomes" id="UP000008561">
    <property type="component" value="Chromosome"/>
</dbReference>
<dbReference type="KEGG" id="dol:Dole_0141"/>
<dbReference type="AlphaFoldDB" id="A8ZSN8"/>
<dbReference type="eggNOG" id="COG2172">
    <property type="taxonomic scope" value="Bacteria"/>
</dbReference>
<dbReference type="HOGENOM" id="CLU_090336_11_2_7"/>
<accession>A8ZSN8</accession>
<keyword evidence="3" id="KW-0418">Kinase</keyword>
<dbReference type="GO" id="GO:0004674">
    <property type="term" value="F:protein serine/threonine kinase activity"/>
    <property type="evidence" value="ECO:0007669"/>
    <property type="project" value="UniProtKB-KW"/>
</dbReference>
<dbReference type="InterPro" id="IPR003594">
    <property type="entry name" value="HATPase_dom"/>
</dbReference>
<keyword evidence="4" id="KW-1185">Reference proteome</keyword>
<dbReference type="InterPro" id="IPR050267">
    <property type="entry name" value="Anti-sigma-factor_SerPK"/>
</dbReference>
<dbReference type="OrthoDB" id="163538at2"/>
<dbReference type="Pfam" id="PF13581">
    <property type="entry name" value="HATPase_c_2"/>
    <property type="match status" value="1"/>
</dbReference>
<keyword evidence="3" id="KW-0808">Transferase</keyword>
<evidence type="ECO:0000313" key="4">
    <source>
        <dbReference type="Proteomes" id="UP000008561"/>
    </source>
</evidence>
<organism evidence="3 4">
    <name type="scientific">Desulfosudis oleivorans (strain DSM 6200 / JCM 39069 / Hxd3)</name>
    <name type="common">Desulfococcus oleovorans</name>
    <dbReference type="NCBI Taxonomy" id="96561"/>
    <lineage>
        <taxon>Bacteria</taxon>
        <taxon>Pseudomonadati</taxon>
        <taxon>Thermodesulfobacteriota</taxon>
        <taxon>Desulfobacteria</taxon>
        <taxon>Desulfobacterales</taxon>
        <taxon>Desulfosudaceae</taxon>
        <taxon>Desulfosudis</taxon>
    </lineage>
</organism>
<proteinExistence type="predicted"/>
<keyword evidence="1 3" id="KW-0723">Serine/threonine-protein kinase</keyword>
<reference evidence="3 4" key="1">
    <citation type="submission" date="2007-10" db="EMBL/GenBank/DDBJ databases">
        <title>Complete sequence of Desulfococcus oleovorans Hxd3.</title>
        <authorList>
            <consortium name="US DOE Joint Genome Institute"/>
            <person name="Copeland A."/>
            <person name="Lucas S."/>
            <person name="Lapidus A."/>
            <person name="Barry K."/>
            <person name="Glavina del Rio T."/>
            <person name="Dalin E."/>
            <person name="Tice H."/>
            <person name="Pitluck S."/>
            <person name="Kiss H."/>
            <person name="Brettin T."/>
            <person name="Bruce D."/>
            <person name="Detter J.C."/>
            <person name="Han C."/>
            <person name="Schmutz J."/>
            <person name="Larimer F."/>
            <person name="Land M."/>
            <person name="Hauser L."/>
            <person name="Kyrpides N."/>
            <person name="Kim E."/>
            <person name="Wawrik B."/>
            <person name="Richardson P."/>
        </authorList>
    </citation>
    <scope>NUCLEOTIDE SEQUENCE [LARGE SCALE GENOMIC DNA]</scope>
    <source>
        <strain evidence="4">DSM 6200 / JCM 39069 / Hxd3</strain>
    </source>
</reference>
<dbReference type="EMBL" id="CP000859">
    <property type="protein sequence ID" value="ABW65951.1"/>
    <property type="molecule type" value="Genomic_DNA"/>
</dbReference>
<dbReference type="CDD" id="cd16936">
    <property type="entry name" value="HATPase_RsbW-like"/>
    <property type="match status" value="1"/>
</dbReference>
<dbReference type="RefSeq" id="WP_012173570.1">
    <property type="nucleotide sequence ID" value="NC_009943.1"/>
</dbReference>
<evidence type="ECO:0000259" key="2">
    <source>
        <dbReference type="Pfam" id="PF13581"/>
    </source>
</evidence>
<dbReference type="PANTHER" id="PTHR35526:SF3">
    <property type="entry name" value="ANTI-SIGMA-F FACTOR RSBW"/>
    <property type="match status" value="1"/>
</dbReference>
<gene>
    <name evidence="3" type="ordered locus">Dole_0141</name>
</gene>
<feature type="domain" description="Histidine kinase/HSP90-like ATPase" evidence="2">
    <location>
        <begin position="25"/>
        <end position="139"/>
    </location>
</feature>
<dbReference type="Gene3D" id="3.30.565.10">
    <property type="entry name" value="Histidine kinase-like ATPase, C-terminal domain"/>
    <property type="match status" value="1"/>
</dbReference>
<dbReference type="STRING" id="96561.Dole_0141"/>
<dbReference type="InterPro" id="IPR036890">
    <property type="entry name" value="HATPase_C_sf"/>
</dbReference>
<name>A8ZSN8_DESOH</name>
<sequence>MSEAKPLSVVHESRRLRIRFFSDMDAINRAEAETRIFLDRQGLSGEAFSVCLVMREALTNAVKHGNRCDAQKRVRYVLGFENGLLTMEVEDEGDGFDWRTALDRTPSPEAEHGRGIIIMQRYASECRYNEKGNRLTLVKRCNAASSPPADDAGNTADVSP</sequence>
<evidence type="ECO:0000256" key="1">
    <source>
        <dbReference type="ARBA" id="ARBA00022527"/>
    </source>
</evidence>